<dbReference type="AlphaFoldDB" id="A0A6L9SCD1"/>
<feature type="transmembrane region" description="Helical" evidence="1">
    <location>
        <begin position="16"/>
        <end position="41"/>
    </location>
</feature>
<reference evidence="2 3" key="1">
    <citation type="submission" date="2020-02" db="EMBL/GenBank/DDBJ databases">
        <authorList>
            <person name="Li X.-J."/>
            <person name="Han X.-M."/>
        </authorList>
    </citation>
    <scope>NUCLEOTIDE SEQUENCE [LARGE SCALE GENOMIC DNA]</scope>
    <source>
        <strain evidence="2 3">CCTCC AB 2017055</strain>
    </source>
</reference>
<comment type="caution">
    <text evidence="2">The sequence shown here is derived from an EMBL/GenBank/DDBJ whole genome shotgun (WGS) entry which is preliminary data.</text>
</comment>
<evidence type="ECO:0000313" key="2">
    <source>
        <dbReference type="EMBL" id="NEE03035.1"/>
    </source>
</evidence>
<gene>
    <name evidence="2" type="ORF">G1H10_22995</name>
</gene>
<keyword evidence="1" id="KW-1133">Transmembrane helix</keyword>
<protein>
    <submittedName>
        <fullName evidence="2">Uncharacterized protein</fullName>
    </submittedName>
</protein>
<keyword evidence="1" id="KW-0472">Membrane</keyword>
<accession>A0A6L9SCD1</accession>
<dbReference type="Proteomes" id="UP000475214">
    <property type="component" value="Unassembled WGS sequence"/>
</dbReference>
<sequence length="60" mass="6793">MSTGKKLLIGAGGFVLAWWLLPTWLIVAIVVGVPVAAYFMLDESQRRRLTGRSRRRSIDY</sequence>
<dbReference type="RefSeq" id="WP_163742114.1">
    <property type="nucleotide sequence ID" value="NZ_JAAGOA010000018.1"/>
</dbReference>
<organism evidence="2 3">
    <name type="scientific">Phytoactinopolyspora halotolerans</name>
    <dbReference type="NCBI Taxonomy" id="1981512"/>
    <lineage>
        <taxon>Bacteria</taxon>
        <taxon>Bacillati</taxon>
        <taxon>Actinomycetota</taxon>
        <taxon>Actinomycetes</taxon>
        <taxon>Jiangellales</taxon>
        <taxon>Jiangellaceae</taxon>
        <taxon>Phytoactinopolyspora</taxon>
    </lineage>
</organism>
<evidence type="ECO:0000256" key="1">
    <source>
        <dbReference type="SAM" id="Phobius"/>
    </source>
</evidence>
<name>A0A6L9SCD1_9ACTN</name>
<dbReference type="EMBL" id="JAAGOA010000018">
    <property type="protein sequence ID" value="NEE03035.1"/>
    <property type="molecule type" value="Genomic_DNA"/>
</dbReference>
<keyword evidence="1" id="KW-0812">Transmembrane</keyword>
<proteinExistence type="predicted"/>
<keyword evidence="3" id="KW-1185">Reference proteome</keyword>
<evidence type="ECO:0000313" key="3">
    <source>
        <dbReference type="Proteomes" id="UP000475214"/>
    </source>
</evidence>